<accession>A0ABM9L9C0</accession>
<keyword evidence="2" id="KW-1185">Reference proteome</keyword>
<organism evidence="1 2">
    <name type="scientific">[Mycobacterium] burgundiense</name>
    <dbReference type="NCBI Taxonomy" id="3064286"/>
    <lineage>
        <taxon>Bacteria</taxon>
        <taxon>Bacillati</taxon>
        <taxon>Actinomycetota</taxon>
        <taxon>Actinomycetes</taxon>
        <taxon>Mycobacteriales</taxon>
        <taxon>Mycobacteriaceae</taxon>
        <taxon>Mycolicibacterium</taxon>
    </lineage>
</organism>
<proteinExistence type="predicted"/>
<dbReference type="Proteomes" id="UP001190465">
    <property type="component" value="Chromosome"/>
</dbReference>
<evidence type="ECO:0000313" key="2">
    <source>
        <dbReference type="Proteomes" id="UP001190465"/>
    </source>
</evidence>
<sequence>MSAKKKVEVEQVDLQPVELDPPDPALVRWQELADRDWMICHDGDASKVLEFPRPEWAVEDSDHIGKSPFGTAYRSERAVVTARGCADARNKDGLMSPAHVNVLAELWESGTRKVYLGIARFENEKWSETMLGLYPSEALELAEVLRAAVDLLGGTGD</sequence>
<evidence type="ECO:0000313" key="1">
    <source>
        <dbReference type="EMBL" id="CAJ1495120.1"/>
    </source>
</evidence>
<dbReference type="EMBL" id="OY726397">
    <property type="protein sequence ID" value="CAJ1495120.1"/>
    <property type="molecule type" value="Genomic_DNA"/>
</dbReference>
<protein>
    <recommendedName>
        <fullName evidence="3">Phage ABA sandwich domain-containing protein</fullName>
    </recommendedName>
</protein>
<name>A0ABM9L9C0_9MYCO</name>
<gene>
    <name evidence="1" type="ORF">MU0053_000276</name>
</gene>
<evidence type="ECO:0008006" key="3">
    <source>
        <dbReference type="Google" id="ProtNLM"/>
    </source>
</evidence>
<reference evidence="1 2" key="1">
    <citation type="submission" date="2023-08" db="EMBL/GenBank/DDBJ databases">
        <authorList>
            <person name="Folkvardsen B D."/>
            <person name="Norman A."/>
        </authorList>
    </citation>
    <scope>NUCLEOTIDE SEQUENCE [LARGE SCALE GENOMIC DNA]</scope>
    <source>
        <strain evidence="1 2">Mu0053</strain>
    </source>
</reference>
<dbReference type="RefSeq" id="WP_308480645.1">
    <property type="nucleotide sequence ID" value="NZ_OY726397.1"/>
</dbReference>